<feature type="chain" id="PRO_5005517960" evidence="1">
    <location>
        <begin position="22"/>
        <end position="213"/>
    </location>
</feature>
<evidence type="ECO:0000256" key="1">
    <source>
        <dbReference type="SAM" id="SignalP"/>
    </source>
</evidence>
<dbReference type="AlphaFoldDB" id="A0A0K8RH17"/>
<proteinExistence type="evidence at transcript level"/>
<keyword evidence="1" id="KW-0732">Signal</keyword>
<feature type="signal peptide" evidence="1">
    <location>
        <begin position="1"/>
        <end position="21"/>
    </location>
</feature>
<organism evidence="2">
    <name type="scientific">Ixodes ricinus</name>
    <name type="common">Common tick</name>
    <name type="synonym">Acarus ricinus</name>
    <dbReference type="NCBI Taxonomy" id="34613"/>
    <lineage>
        <taxon>Eukaryota</taxon>
        <taxon>Metazoa</taxon>
        <taxon>Ecdysozoa</taxon>
        <taxon>Arthropoda</taxon>
        <taxon>Chelicerata</taxon>
        <taxon>Arachnida</taxon>
        <taxon>Acari</taxon>
        <taxon>Parasitiformes</taxon>
        <taxon>Ixodida</taxon>
        <taxon>Ixodoidea</taxon>
        <taxon>Ixodidae</taxon>
        <taxon>Ixodinae</taxon>
        <taxon>Ixodes</taxon>
    </lineage>
</organism>
<evidence type="ECO:0000313" key="2">
    <source>
        <dbReference type="EMBL" id="JAA70118.1"/>
    </source>
</evidence>
<name>A0A0K8RH17_IXORI</name>
<reference evidence="2" key="1">
    <citation type="submission" date="2012-12" db="EMBL/GenBank/DDBJ databases">
        <title>Identification and characterization of a phenylalanine ammonia-lyase gene family in Isatis indigotica Fort.</title>
        <authorList>
            <person name="Liu Q."/>
            <person name="Chen J."/>
            <person name="Zhou X."/>
            <person name="Di P."/>
            <person name="Xiao Y."/>
            <person name="Xuan H."/>
            <person name="Zhang L."/>
            <person name="Chen W."/>
        </authorList>
    </citation>
    <scope>NUCLEOTIDE SEQUENCE</scope>
    <source>
        <tissue evidence="2">Salivary gland</tissue>
    </source>
</reference>
<sequence>MRVIFVALLSASFILCRSTQAKTHKKKTSDAPVVTIGYMLYEPNQTNVTWESKFNTSVDNIHKNASWWLKNQTFYGIKLQTESIMQVGHDISSKLDALVKKRKDVNPFTALNYVEKKAKEIKNRLDILCLVTQTPLTIYKGGFGSYHPLCEVVVPLLLTFNSTNVPATGENLGFLIRDTLNITNLLTWYRMKPEEKKRRFKDCRYQREFKHQN</sequence>
<accession>A0A0K8RH17</accession>
<protein>
    <submittedName>
        <fullName evidence="2">Putative secreted protein</fullName>
    </submittedName>
</protein>
<dbReference type="EMBL" id="GADI01003690">
    <property type="protein sequence ID" value="JAA70118.1"/>
    <property type="molecule type" value="mRNA"/>
</dbReference>